<keyword evidence="2" id="KW-1185">Reference proteome</keyword>
<dbReference type="EMBL" id="LN871599">
    <property type="protein sequence ID" value="CCF75953.1"/>
    <property type="molecule type" value="Genomic_DNA"/>
</dbReference>
<reference evidence="1 2" key="2">
    <citation type="journal article" date="2013" name="PLoS ONE">
        <title>Whole genome mapping and re-organization of the nuclear and mitochondrial genomes of Babesia microti isolates.</title>
        <authorList>
            <person name="Cornillot E."/>
            <person name="Dassouli A."/>
            <person name="Garg A."/>
            <person name="Pachikara N."/>
            <person name="Randazzo S."/>
            <person name="Depoix D."/>
            <person name="Carcy B."/>
            <person name="Delbecq S."/>
            <person name="Frutos R."/>
            <person name="Silva J.C."/>
            <person name="Sutton R."/>
            <person name="Krause P.J."/>
            <person name="Mamoun C.B."/>
        </authorList>
    </citation>
    <scope>NUCLEOTIDE SEQUENCE [LARGE SCALE GENOMIC DNA]</scope>
    <source>
        <strain evidence="1 2">RI</strain>
    </source>
</reference>
<name>I7J9M7_BABMR</name>
<organism evidence="1 2">
    <name type="scientific">Babesia microti (strain RI)</name>
    <dbReference type="NCBI Taxonomy" id="1133968"/>
    <lineage>
        <taxon>Eukaryota</taxon>
        <taxon>Sar</taxon>
        <taxon>Alveolata</taxon>
        <taxon>Apicomplexa</taxon>
        <taxon>Aconoidasida</taxon>
        <taxon>Piroplasmida</taxon>
        <taxon>Babesiidae</taxon>
        <taxon>Babesia</taxon>
    </lineage>
</organism>
<dbReference type="KEGG" id="bmic:BmR1_04g08880"/>
<reference evidence="1 2" key="3">
    <citation type="journal article" date="2016" name="Sci. Rep.">
        <title>Genome-wide diversity and gene expression profiling of Babesia microti isolates identify polymorphic genes that mediate host-pathogen interactions.</title>
        <authorList>
            <person name="Silva J.C."/>
            <person name="Cornillot E."/>
            <person name="McCracken C."/>
            <person name="Usmani-Brown S."/>
            <person name="Dwivedi A."/>
            <person name="Ifeonu O.O."/>
            <person name="Crabtree J."/>
            <person name="Gotia H.T."/>
            <person name="Virji A.Z."/>
            <person name="Reynes C."/>
            <person name="Colinge J."/>
            <person name="Kumar V."/>
            <person name="Lawres L."/>
            <person name="Pazzi J.E."/>
            <person name="Pablo J.V."/>
            <person name="Hung C."/>
            <person name="Brancato J."/>
            <person name="Kumari P."/>
            <person name="Orvis J."/>
            <person name="Tretina K."/>
            <person name="Chibucos M."/>
            <person name="Ott S."/>
            <person name="Sadzewicz L."/>
            <person name="Sengamalay N."/>
            <person name="Shetty A.C."/>
            <person name="Su Q."/>
            <person name="Tallon L."/>
            <person name="Fraser C.M."/>
            <person name="Frutos R."/>
            <person name="Molina D.M."/>
            <person name="Krause P.J."/>
            <person name="Ben Mamoun C."/>
        </authorList>
    </citation>
    <scope>NUCLEOTIDE SEQUENCE [LARGE SCALE GENOMIC DNA]</scope>
    <source>
        <strain evidence="1 2">RI</strain>
    </source>
</reference>
<dbReference type="VEuPathDB" id="PiroplasmaDB:BmR1_04g08880"/>
<accession>I7J9M7</accession>
<gene>
    <name evidence="1" type="ORF">BmR1_04g08880</name>
</gene>
<protein>
    <submittedName>
        <fullName evidence="1">Uncharacterized protein</fullName>
    </submittedName>
</protein>
<reference evidence="1 2" key="1">
    <citation type="journal article" date="2012" name="Nucleic Acids Res.">
        <title>Sequencing of the smallest Apicomplexan genome from the human pathogen Babesia microti.</title>
        <authorList>
            <person name="Cornillot E."/>
            <person name="Hadj-Kaddour K."/>
            <person name="Dassouli A."/>
            <person name="Noel B."/>
            <person name="Ranwez V."/>
            <person name="Vacherie B."/>
            <person name="Augagneur Y."/>
            <person name="Bres V."/>
            <person name="Duclos A."/>
            <person name="Randazzo S."/>
            <person name="Carcy B."/>
            <person name="Debierre-Grockiego F."/>
            <person name="Delbecq S."/>
            <person name="Moubri-Menage K."/>
            <person name="Shams-Eldin H."/>
            <person name="Usmani-Brown S."/>
            <person name="Bringaud F."/>
            <person name="Wincker P."/>
            <person name="Vivares C.P."/>
            <person name="Schwarz R.T."/>
            <person name="Schetters T.P."/>
            <person name="Krause P.J."/>
            <person name="Gorenflot A."/>
            <person name="Berry V."/>
            <person name="Barbe V."/>
            <person name="Ben Mamoun C."/>
        </authorList>
    </citation>
    <scope>NUCLEOTIDE SEQUENCE [LARGE SCALE GENOMIC DNA]</scope>
    <source>
        <strain evidence="1 2">RI</strain>
    </source>
</reference>
<proteinExistence type="predicted"/>
<dbReference type="RefSeq" id="XP_012650361.1">
    <property type="nucleotide sequence ID" value="XM_012794907.1"/>
</dbReference>
<evidence type="ECO:0000313" key="1">
    <source>
        <dbReference type="EMBL" id="CCF75953.1"/>
    </source>
</evidence>
<evidence type="ECO:0000313" key="2">
    <source>
        <dbReference type="Proteomes" id="UP000002899"/>
    </source>
</evidence>
<dbReference type="Proteomes" id="UP000002899">
    <property type="component" value="Chromosome IV"/>
</dbReference>
<sequence length="466" mass="53897">MKVSNKKITFFNRRFGALCNYKCVRRKLATRPFNGDIYCTHQYNPLLKFESTRQVTRGNYRTAFDLALNECNYITLGDIINHQSQSNVIPRDYYIKALKSEHNIVRSVAYQRLSCHYINNIILNNDKSEQLINDASNNADLAIKCYPFNLLAYVTRGTISFIIGNYCDVLKSVKLFKCFNKWHKLHSYNTIFRMYKKYTRENSHHSSINLNAEMLSLEAKSFLALKNPIKALNCSLKLYNILLSISNPPFCIDNINNRYKIGKGYYDDYYGRETDKKIIKNCDINVQNEHRLAHLKVESLIIASSSICEIEHQIFSSIKLNQSVYISEIKKMDRAQVESQTISFLELHKNTVEQCTTVWTCKITEQCIDFVISELQKVDCDELKPDALVWSSVLLYASGRYTEAATHGIKALLLDVRSSANKRRLFDNEENGINAVNIVALVFKHINHPNWRIFTLLSNLLVPSKN</sequence>
<dbReference type="GeneID" id="24426407"/>
<dbReference type="AlphaFoldDB" id="I7J9M7"/>